<sequence>MLHGEGARSSIGGPGGPQPNTINDRLMSVFGCLQFRYPLLATDSSINAAKGRIVEGDAPTALDEITKLAKLAIESGSVVDTGTVLSNSNRALRLRIFELT</sequence>
<reference evidence="2" key="2">
    <citation type="journal article" date="2023" name="IMA Fungus">
        <title>Comparative genomic study of the Penicillium genus elucidates a diverse pangenome and 15 lateral gene transfer events.</title>
        <authorList>
            <person name="Petersen C."/>
            <person name="Sorensen T."/>
            <person name="Nielsen M.R."/>
            <person name="Sondergaard T.E."/>
            <person name="Sorensen J.L."/>
            <person name="Fitzpatrick D.A."/>
            <person name="Frisvad J.C."/>
            <person name="Nielsen K.L."/>
        </authorList>
    </citation>
    <scope>NUCLEOTIDE SEQUENCE</scope>
    <source>
        <strain evidence="2">IBT 19713</strain>
    </source>
</reference>
<accession>A0A9W9PJ57</accession>
<dbReference type="EMBL" id="JAPQKS010000002">
    <property type="protein sequence ID" value="KAJ5246643.1"/>
    <property type="molecule type" value="Genomic_DNA"/>
</dbReference>
<dbReference type="Proteomes" id="UP001150941">
    <property type="component" value="Unassembled WGS sequence"/>
</dbReference>
<dbReference type="AlphaFoldDB" id="A0A9W9PJ57"/>
<proteinExistence type="predicted"/>
<comment type="caution">
    <text evidence="2">The sequence shown here is derived from an EMBL/GenBank/DDBJ whole genome shotgun (WGS) entry which is preliminary data.</text>
</comment>
<reference evidence="2" key="1">
    <citation type="submission" date="2022-11" db="EMBL/GenBank/DDBJ databases">
        <authorList>
            <person name="Petersen C."/>
        </authorList>
    </citation>
    <scope>NUCLEOTIDE SEQUENCE</scope>
    <source>
        <strain evidence="2">IBT 19713</strain>
    </source>
</reference>
<feature type="region of interest" description="Disordered" evidence="1">
    <location>
        <begin position="1"/>
        <end position="20"/>
    </location>
</feature>
<dbReference type="RefSeq" id="XP_058334064.1">
    <property type="nucleotide sequence ID" value="XM_058470923.1"/>
</dbReference>
<evidence type="ECO:0000313" key="2">
    <source>
        <dbReference type="EMBL" id="KAJ5246643.1"/>
    </source>
</evidence>
<name>A0A9W9PJ57_9EURO</name>
<dbReference type="GeneID" id="83198226"/>
<organism evidence="2 3">
    <name type="scientific">Penicillium chermesinum</name>
    <dbReference type="NCBI Taxonomy" id="63820"/>
    <lineage>
        <taxon>Eukaryota</taxon>
        <taxon>Fungi</taxon>
        <taxon>Dikarya</taxon>
        <taxon>Ascomycota</taxon>
        <taxon>Pezizomycotina</taxon>
        <taxon>Eurotiomycetes</taxon>
        <taxon>Eurotiomycetidae</taxon>
        <taxon>Eurotiales</taxon>
        <taxon>Aspergillaceae</taxon>
        <taxon>Penicillium</taxon>
    </lineage>
</organism>
<gene>
    <name evidence="2" type="ORF">N7468_001626</name>
</gene>
<keyword evidence="3" id="KW-1185">Reference proteome</keyword>
<evidence type="ECO:0000313" key="3">
    <source>
        <dbReference type="Proteomes" id="UP001150941"/>
    </source>
</evidence>
<evidence type="ECO:0000256" key="1">
    <source>
        <dbReference type="SAM" id="MobiDB-lite"/>
    </source>
</evidence>
<protein>
    <submittedName>
        <fullName evidence="2">Uncharacterized protein</fullName>
    </submittedName>
</protein>